<reference evidence="2" key="1">
    <citation type="submission" date="2017-10" db="EMBL/GenBank/DDBJ databases">
        <authorList>
            <person name="Kravchenko I.K."/>
            <person name="Grouzdev D.S."/>
        </authorList>
    </citation>
    <scope>NUCLEOTIDE SEQUENCE [LARGE SCALE GENOMIC DNA]</scope>
    <source>
        <strain evidence="2">B2</strain>
    </source>
</reference>
<protein>
    <recommendedName>
        <fullName evidence="3">Tail fiber domain-containing protein</fullName>
    </recommendedName>
</protein>
<evidence type="ECO:0000313" key="2">
    <source>
        <dbReference type="Proteomes" id="UP000225379"/>
    </source>
</evidence>
<dbReference type="RefSeq" id="WP_098734477.1">
    <property type="nucleotide sequence ID" value="NZ_PDKW01000033.1"/>
</dbReference>
<dbReference type="Proteomes" id="UP000225379">
    <property type="component" value="Unassembled WGS sequence"/>
</dbReference>
<dbReference type="EMBL" id="PDKW01000033">
    <property type="protein sequence ID" value="PGH59466.1"/>
    <property type="molecule type" value="Genomic_DNA"/>
</dbReference>
<comment type="caution">
    <text evidence="1">The sequence shown here is derived from an EMBL/GenBank/DDBJ whole genome shotgun (WGS) entry which is preliminary data.</text>
</comment>
<organism evidence="1 2">
    <name type="scientific">Azospirillum palustre</name>
    <dbReference type="NCBI Taxonomy" id="2044885"/>
    <lineage>
        <taxon>Bacteria</taxon>
        <taxon>Pseudomonadati</taxon>
        <taxon>Pseudomonadota</taxon>
        <taxon>Alphaproteobacteria</taxon>
        <taxon>Rhodospirillales</taxon>
        <taxon>Azospirillaceae</taxon>
        <taxon>Azospirillum</taxon>
    </lineage>
</organism>
<sequence>MSGGGGSTQTVQQSVPAYLQNQHQQNLSDANAVTGMEYQPYTGPRIAGWTGDQTNAFNMLRGSIGSWQPTMNTATAAASGIASGQQAVPQVQAPSQTFNAQSYLSANPDVAAWAKGEAAATGKSLDELANQHWNTFGMAENRQGATMAAQAPQIDRGAIRNVTAGKFTDADLSAYENPYTQSVIDTTLNTLSRQNDILRNQSNARAAAAGAFGGSRQAVMNSEGDRNYLDQVASTTAQLNNQKFAQAQAAISADQTRALQADAANQGMDWNTANTNAGYDWNASALNANQGMQAALANQSAGLQGTGQQLTAAQLLAALGGQGRAMREIG</sequence>
<evidence type="ECO:0008006" key="3">
    <source>
        <dbReference type="Google" id="ProtNLM"/>
    </source>
</evidence>
<dbReference type="AlphaFoldDB" id="A0A2B8BKZ9"/>
<proteinExistence type="predicted"/>
<gene>
    <name evidence="1" type="ORF">CRT60_00340</name>
</gene>
<keyword evidence="2" id="KW-1185">Reference proteome</keyword>
<evidence type="ECO:0000313" key="1">
    <source>
        <dbReference type="EMBL" id="PGH59466.1"/>
    </source>
</evidence>
<name>A0A2B8BKZ9_9PROT</name>
<accession>A0A2B8BKZ9</accession>